<proteinExistence type="predicted"/>
<name>A0A1D9LMF5_9NEIS</name>
<dbReference type="PANTHER" id="PTHR42756">
    <property type="entry name" value="TRANSCRIPTIONAL REGULATOR, MARR"/>
    <property type="match status" value="1"/>
</dbReference>
<evidence type="ECO:0000256" key="1">
    <source>
        <dbReference type="ARBA" id="ARBA00023015"/>
    </source>
</evidence>
<evidence type="ECO:0000256" key="3">
    <source>
        <dbReference type="ARBA" id="ARBA00023163"/>
    </source>
</evidence>
<evidence type="ECO:0000313" key="5">
    <source>
        <dbReference type="Proteomes" id="UP000178776"/>
    </source>
</evidence>
<accession>A0A1D9LMF5</accession>
<dbReference type="EMBL" id="CP017707">
    <property type="protein sequence ID" value="AOZ52429.1"/>
    <property type="molecule type" value="Genomic_DNA"/>
</dbReference>
<dbReference type="SUPFAM" id="SSF46785">
    <property type="entry name" value="Winged helix' DNA-binding domain"/>
    <property type="match status" value="1"/>
</dbReference>
<evidence type="ECO:0000256" key="2">
    <source>
        <dbReference type="ARBA" id="ARBA00023125"/>
    </source>
</evidence>
<sequence length="170" mass="18465">MSDALPGDAVDRILEQWARERPDLDVSPMGVIGRLSRCAALLSQRLDGVFAEYGLSGWEFDVLATLRRAGAPYQLAPTELFSSLMVTSGTMTHRLKVLEGKGWIVREASNQDARSTLVRLSGDGFALLERALEGHVANEHAILSALPARSVDALEKRLAELLAALETPRG</sequence>
<dbReference type="PRINTS" id="PR00598">
    <property type="entry name" value="HTHMARR"/>
</dbReference>
<reference evidence="4 5" key="1">
    <citation type="submission" date="2016-10" db="EMBL/GenBank/DDBJ databases">
        <title>Chromobacterium muskegensis sp. nov., an insecticidal bacterium isolated from Sphagnum bogs.</title>
        <authorList>
            <person name="Sparks M.E."/>
            <person name="Blackburn M.B."/>
            <person name="Gundersen-Rindal D.E."/>
            <person name="Mitchell A."/>
            <person name="Farrar R."/>
            <person name="Kuhar D."/>
        </authorList>
    </citation>
    <scope>NUCLEOTIDE SEQUENCE [LARGE SCALE GENOMIC DNA]</scope>
    <source>
        <strain evidence="4 5">21-1</strain>
    </source>
</reference>
<dbReference type="GO" id="GO:0003700">
    <property type="term" value="F:DNA-binding transcription factor activity"/>
    <property type="evidence" value="ECO:0007669"/>
    <property type="project" value="InterPro"/>
</dbReference>
<dbReference type="PANTHER" id="PTHR42756:SF1">
    <property type="entry name" value="TRANSCRIPTIONAL REPRESSOR OF EMRAB OPERON"/>
    <property type="match status" value="1"/>
</dbReference>
<dbReference type="Gene3D" id="1.10.10.10">
    <property type="entry name" value="Winged helix-like DNA-binding domain superfamily/Winged helix DNA-binding domain"/>
    <property type="match status" value="1"/>
</dbReference>
<dbReference type="GeneID" id="68843888"/>
<keyword evidence="3" id="KW-0804">Transcription</keyword>
<keyword evidence="1" id="KW-0805">Transcription regulation</keyword>
<gene>
    <name evidence="4" type="ORF">BKX93_22070</name>
</gene>
<dbReference type="RefSeq" id="WP_046167048.1">
    <property type="nucleotide sequence ID" value="NZ_CP017707.1"/>
</dbReference>
<dbReference type="Proteomes" id="UP000178776">
    <property type="component" value="Chromosome"/>
</dbReference>
<dbReference type="PROSITE" id="PS50995">
    <property type="entry name" value="HTH_MARR_2"/>
    <property type="match status" value="1"/>
</dbReference>
<dbReference type="AlphaFoldDB" id="A0A1D9LMF5"/>
<evidence type="ECO:0000313" key="4">
    <source>
        <dbReference type="EMBL" id="AOZ52429.1"/>
    </source>
</evidence>
<dbReference type="SMART" id="SM00347">
    <property type="entry name" value="HTH_MARR"/>
    <property type="match status" value="1"/>
</dbReference>
<dbReference type="Pfam" id="PF01047">
    <property type="entry name" value="MarR"/>
    <property type="match status" value="1"/>
</dbReference>
<dbReference type="KEGG" id="cvc:BKX93_22070"/>
<dbReference type="InterPro" id="IPR000835">
    <property type="entry name" value="HTH_MarR-typ"/>
</dbReference>
<keyword evidence="2" id="KW-0238">DNA-binding</keyword>
<organism evidence="4 5">
    <name type="scientific">Chromobacterium vaccinii</name>
    <dbReference type="NCBI Taxonomy" id="1108595"/>
    <lineage>
        <taxon>Bacteria</taxon>
        <taxon>Pseudomonadati</taxon>
        <taxon>Pseudomonadota</taxon>
        <taxon>Betaproteobacteria</taxon>
        <taxon>Neisseriales</taxon>
        <taxon>Chromobacteriaceae</taxon>
        <taxon>Chromobacterium</taxon>
    </lineage>
</organism>
<dbReference type="GO" id="GO:0003677">
    <property type="term" value="F:DNA binding"/>
    <property type="evidence" value="ECO:0007669"/>
    <property type="project" value="UniProtKB-KW"/>
</dbReference>
<dbReference type="InterPro" id="IPR036390">
    <property type="entry name" value="WH_DNA-bd_sf"/>
</dbReference>
<dbReference type="STRING" id="1108595.BKX93_22070"/>
<protein>
    <submittedName>
        <fullName evidence="4">MarR family transcriptional regulator</fullName>
    </submittedName>
</protein>
<dbReference type="InterPro" id="IPR036388">
    <property type="entry name" value="WH-like_DNA-bd_sf"/>
</dbReference>